<reference evidence="2 3" key="1">
    <citation type="submission" date="2023-08" db="EMBL/GenBank/DDBJ databases">
        <title>Genome sequencing of plant associated microbes to promote plant fitness in Sorghum bicolor and Oryza sativa.</title>
        <authorList>
            <person name="Coleman-Derr D."/>
        </authorList>
    </citation>
    <scope>NUCLEOTIDE SEQUENCE [LARGE SCALE GENOMIC DNA]</scope>
    <source>
        <strain evidence="2 3">SLBN-33</strain>
    </source>
</reference>
<dbReference type="RefSeq" id="WP_029969282.1">
    <property type="nucleotide sequence ID" value="NZ_ATXV01000007.1"/>
</dbReference>
<dbReference type="Proteomes" id="UP001245184">
    <property type="component" value="Unassembled WGS sequence"/>
</dbReference>
<accession>A0ABD5CRD2</accession>
<dbReference type="InterPro" id="IPR039422">
    <property type="entry name" value="MarR/SlyA-like"/>
</dbReference>
<dbReference type="Pfam" id="PF01047">
    <property type="entry name" value="MarR"/>
    <property type="match status" value="1"/>
</dbReference>
<dbReference type="SUPFAM" id="SSF46785">
    <property type="entry name" value="Winged helix' DNA-binding domain"/>
    <property type="match status" value="1"/>
</dbReference>
<organism evidence="2 3">
    <name type="scientific">Paraburkholderia graminis</name>
    <dbReference type="NCBI Taxonomy" id="60548"/>
    <lineage>
        <taxon>Bacteria</taxon>
        <taxon>Pseudomonadati</taxon>
        <taxon>Pseudomonadota</taxon>
        <taxon>Betaproteobacteria</taxon>
        <taxon>Burkholderiales</taxon>
        <taxon>Burkholderiaceae</taxon>
        <taxon>Paraburkholderia</taxon>
    </lineage>
</organism>
<sequence length="145" mass="16029">MSHYSKADFHLTDSVGFAISKARNLMAMHMDAAVKGLDVRAHHVGILLSLLQGIDTTPAALSRHLGVDTGLMSRTLDKLETRGLLTRSRSTGDRRVVNVELTKAGRDVALRIAEIVPDVLNARLEGFTHDEFNELRRLLGKFLND</sequence>
<dbReference type="GO" id="GO:0003677">
    <property type="term" value="F:DNA binding"/>
    <property type="evidence" value="ECO:0007669"/>
    <property type="project" value="UniProtKB-KW"/>
</dbReference>
<dbReference type="AlphaFoldDB" id="A0ABD5CRD2"/>
<dbReference type="InterPro" id="IPR036390">
    <property type="entry name" value="WH_DNA-bd_sf"/>
</dbReference>
<dbReference type="EMBL" id="JAVIZN010000002">
    <property type="protein sequence ID" value="MDR6207095.1"/>
    <property type="molecule type" value="Genomic_DNA"/>
</dbReference>
<name>A0ABD5CRD2_9BURK</name>
<proteinExistence type="predicted"/>
<evidence type="ECO:0000313" key="3">
    <source>
        <dbReference type="Proteomes" id="UP001245184"/>
    </source>
</evidence>
<dbReference type="GO" id="GO:0006355">
    <property type="term" value="P:regulation of DNA-templated transcription"/>
    <property type="evidence" value="ECO:0007669"/>
    <property type="project" value="UniProtKB-ARBA"/>
</dbReference>
<evidence type="ECO:0000259" key="1">
    <source>
        <dbReference type="PROSITE" id="PS50995"/>
    </source>
</evidence>
<dbReference type="Gene3D" id="1.10.10.10">
    <property type="entry name" value="Winged helix-like DNA-binding domain superfamily/Winged helix DNA-binding domain"/>
    <property type="match status" value="1"/>
</dbReference>
<gene>
    <name evidence="2" type="ORF">QF025_005815</name>
</gene>
<dbReference type="PROSITE" id="PS50995">
    <property type="entry name" value="HTH_MARR_2"/>
    <property type="match status" value="1"/>
</dbReference>
<keyword evidence="2" id="KW-0238">DNA-binding</keyword>
<dbReference type="PANTHER" id="PTHR33164:SF43">
    <property type="entry name" value="HTH-TYPE TRANSCRIPTIONAL REPRESSOR YETL"/>
    <property type="match status" value="1"/>
</dbReference>
<dbReference type="PRINTS" id="PR00598">
    <property type="entry name" value="HTHMARR"/>
</dbReference>
<dbReference type="SMART" id="SM00347">
    <property type="entry name" value="HTH_MARR"/>
    <property type="match status" value="1"/>
</dbReference>
<dbReference type="InterPro" id="IPR000835">
    <property type="entry name" value="HTH_MarR-typ"/>
</dbReference>
<evidence type="ECO:0000313" key="2">
    <source>
        <dbReference type="EMBL" id="MDR6207095.1"/>
    </source>
</evidence>
<comment type="caution">
    <text evidence="2">The sequence shown here is derived from an EMBL/GenBank/DDBJ whole genome shotgun (WGS) entry which is preliminary data.</text>
</comment>
<protein>
    <submittedName>
        <fullName evidence="2">DNA-binding MarR family transcriptional regulator</fullName>
    </submittedName>
</protein>
<feature type="domain" description="HTH marR-type" evidence="1">
    <location>
        <begin position="12"/>
        <end position="144"/>
    </location>
</feature>
<dbReference type="InterPro" id="IPR036388">
    <property type="entry name" value="WH-like_DNA-bd_sf"/>
</dbReference>
<dbReference type="PANTHER" id="PTHR33164">
    <property type="entry name" value="TRANSCRIPTIONAL REGULATOR, MARR FAMILY"/>
    <property type="match status" value="1"/>
</dbReference>